<evidence type="ECO:0000313" key="3">
    <source>
        <dbReference type="Proteomes" id="UP001139409"/>
    </source>
</evidence>
<feature type="transmembrane region" description="Helical" evidence="1">
    <location>
        <begin position="15"/>
        <end position="34"/>
    </location>
</feature>
<dbReference type="GO" id="GO:0005524">
    <property type="term" value="F:ATP binding"/>
    <property type="evidence" value="ECO:0007669"/>
    <property type="project" value="InterPro"/>
</dbReference>
<dbReference type="Proteomes" id="UP001139409">
    <property type="component" value="Unassembled WGS sequence"/>
</dbReference>
<dbReference type="EMBL" id="JAIXNE010000001">
    <property type="protein sequence ID" value="MCA6074414.1"/>
    <property type="molecule type" value="Genomic_DNA"/>
</dbReference>
<sequence>MDWKTFRIRLMKWEYWPFTVAYLPIFIYWIWLSLKARSLLYFTASNPGIRNGGMLGESKSEILKQIPNKYIPASILIESDVSNEEILTRMKDAGLAFPVIFKPDMGERGKGVHKITHPEEIDMYRKEIRTSFIIQEFVDLPVELGVFYSRIPGGSKGKISSVVLKEMLFVTGDGVSTLEELVQQNDRAYLQKKTLMTRWAPKWKDVIPKDKKFILETVGNHCRGTKFLNGNFLITGKLTEIFDSLSDEIPGFNFGRFDLRTRSFAHLERGEFKIMELNGAGSEPAHIYDPAVTVTDAYRSLFWHWKTLYRISRENHKNGIPYLSLRDGIREYRNVLKNQQLKHS</sequence>
<keyword evidence="3" id="KW-1185">Reference proteome</keyword>
<protein>
    <submittedName>
        <fullName evidence="2">ATP-grasp domain-containing protein</fullName>
    </submittedName>
</protein>
<organism evidence="2 3">
    <name type="scientific">Fulvivirga sedimenti</name>
    <dbReference type="NCBI Taxonomy" id="2879465"/>
    <lineage>
        <taxon>Bacteria</taxon>
        <taxon>Pseudomonadati</taxon>
        <taxon>Bacteroidota</taxon>
        <taxon>Cytophagia</taxon>
        <taxon>Cytophagales</taxon>
        <taxon>Fulvivirgaceae</taxon>
        <taxon>Fulvivirga</taxon>
    </lineage>
</organism>
<keyword evidence="1" id="KW-0472">Membrane</keyword>
<proteinExistence type="predicted"/>
<dbReference type="InterPro" id="IPR013815">
    <property type="entry name" value="ATP_grasp_subdomain_1"/>
</dbReference>
<reference evidence="2" key="1">
    <citation type="submission" date="2021-09" db="EMBL/GenBank/DDBJ databases">
        <title>Fulvivirga sp. isolated from coastal sediment.</title>
        <authorList>
            <person name="Yu H."/>
        </authorList>
    </citation>
    <scope>NUCLEOTIDE SEQUENCE</scope>
    <source>
        <strain evidence="2">1062</strain>
    </source>
</reference>
<dbReference type="SUPFAM" id="SSF56059">
    <property type="entry name" value="Glutathione synthetase ATP-binding domain-like"/>
    <property type="match status" value="1"/>
</dbReference>
<keyword evidence="1" id="KW-0812">Transmembrane</keyword>
<evidence type="ECO:0000313" key="2">
    <source>
        <dbReference type="EMBL" id="MCA6074414.1"/>
    </source>
</evidence>
<gene>
    <name evidence="2" type="ORF">LDX50_06015</name>
</gene>
<evidence type="ECO:0000256" key="1">
    <source>
        <dbReference type="SAM" id="Phobius"/>
    </source>
</evidence>
<dbReference type="RefSeq" id="WP_225697508.1">
    <property type="nucleotide sequence ID" value="NZ_JAIXNE010000001.1"/>
</dbReference>
<comment type="caution">
    <text evidence="2">The sequence shown here is derived from an EMBL/GenBank/DDBJ whole genome shotgun (WGS) entry which is preliminary data.</text>
</comment>
<name>A0A9X1HQE5_9BACT</name>
<dbReference type="AlphaFoldDB" id="A0A9X1HQE5"/>
<keyword evidence="1" id="KW-1133">Transmembrane helix</keyword>
<accession>A0A9X1HQE5</accession>
<dbReference type="Gene3D" id="3.30.1490.20">
    <property type="entry name" value="ATP-grasp fold, A domain"/>
    <property type="match status" value="1"/>
</dbReference>